<accession>A0A3B0P7N4</accession>
<name>A0A3B0P7N4_MYCSY</name>
<dbReference type="AlphaFoldDB" id="A0A3B0P7N4"/>
<organism evidence="1 2">
    <name type="scientific">Mycoplasmopsis synoviae</name>
    <name type="common">Mycoplasma synoviae</name>
    <dbReference type="NCBI Taxonomy" id="2109"/>
    <lineage>
        <taxon>Bacteria</taxon>
        <taxon>Bacillati</taxon>
        <taxon>Mycoplasmatota</taxon>
        <taxon>Mycoplasmoidales</taxon>
        <taxon>Metamycoplasmataceae</taxon>
        <taxon>Mycoplasmopsis</taxon>
    </lineage>
</organism>
<evidence type="ECO:0000313" key="2">
    <source>
        <dbReference type="Proteomes" id="UP000259328"/>
    </source>
</evidence>
<dbReference type="Proteomes" id="UP000259328">
    <property type="component" value="Chromosome"/>
</dbReference>
<sequence length="220" mass="24641">MVSNQLIKQILDSLIDNVTSEFATKAQDKTSEAQSSSKNNLVLFVDDSEAVGKARETQRLAKFQEVFKKSLFAIVKNDQGQFSFAKMISLTGFIQSFISDFGALNFAKFVNLLFDSSDFAKTQGVYEYIAPYFRKYNPSATENATTAAATSSSLSDFAFDISIFNLKKIEDSIKALFKSLNSTLLSEYIKQVQDGSITAENQKQNPVFRAMFRINTLIVW</sequence>
<protein>
    <submittedName>
        <fullName evidence="1">Uncharacterized protein</fullName>
    </submittedName>
</protein>
<proteinExistence type="predicted"/>
<feature type="non-terminal residue" evidence="1">
    <location>
        <position position="220"/>
    </location>
</feature>
<evidence type="ECO:0000313" key="1">
    <source>
        <dbReference type="EMBL" id="SYV92972.1"/>
    </source>
</evidence>
<reference evidence="2" key="1">
    <citation type="submission" date="2018-06" db="EMBL/GenBank/DDBJ databases">
        <authorList>
            <consortium name="Pathogen Informatics"/>
        </authorList>
    </citation>
    <scope>NUCLEOTIDE SEQUENCE [LARGE SCALE GENOMIC DNA]</scope>
    <source>
        <strain evidence="2">NCTC10124</strain>
    </source>
</reference>
<dbReference type="EMBL" id="LS991953">
    <property type="protein sequence ID" value="SYV92972.1"/>
    <property type="molecule type" value="Genomic_DNA"/>
</dbReference>
<gene>
    <name evidence="1" type="ORF">NCTC10124_00700</name>
</gene>